<proteinExistence type="predicted"/>
<keyword evidence="3" id="KW-1185">Reference proteome</keyword>
<feature type="compositionally biased region" description="Low complexity" evidence="1">
    <location>
        <begin position="38"/>
        <end position="48"/>
    </location>
</feature>
<organism evidence="2 3">
    <name type="scientific">Trichonephila clavipes</name>
    <name type="common">Golden silk orbweaver</name>
    <name type="synonym">Nephila clavipes</name>
    <dbReference type="NCBI Taxonomy" id="2585209"/>
    <lineage>
        <taxon>Eukaryota</taxon>
        <taxon>Metazoa</taxon>
        <taxon>Ecdysozoa</taxon>
        <taxon>Arthropoda</taxon>
        <taxon>Chelicerata</taxon>
        <taxon>Arachnida</taxon>
        <taxon>Araneae</taxon>
        <taxon>Araneomorphae</taxon>
        <taxon>Entelegynae</taxon>
        <taxon>Araneoidea</taxon>
        <taxon>Nephilidae</taxon>
        <taxon>Trichonephila</taxon>
    </lineage>
</organism>
<dbReference type="Proteomes" id="UP000887159">
    <property type="component" value="Unassembled WGS sequence"/>
</dbReference>
<protein>
    <submittedName>
        <fullName evidence="2">Uncharacterized protein</fullName>
    </submittedName>
</protein>
<dbReference type="EMBL" id="BMAU01021363">
    <property type="protein sequence ID" value="GFY23284.1"/>
    <property type="molecule type" value="Genomic_DNA"/>
</dbReference>
<evidence type="ECO:0000313" key="3">
    <source>
        <dbReference type="Proteomes" id="UP000887159"/>
    </source>
</evidence>
<accession>A0A8X7B9S5</accession>
<sequence length="70" mass="7482">MLPVAVVLSGKPWSCGMQQFSSCHTAQRSTINISDSACYPRSCSSAASRSKRGTKTWSHGEDQAFGSQKG</sequence>
<evidence type="ECO:0000313" key="2">
    <source>
        <dbReference type="EMBL" id="GFY23284.1"/>
    </source>
</evidence>
<name>A0A8X7B9S5_TRICX</name>
<reference evidence="2" key="1">
    <citation type="submission" date="2020-08" db="EMBL/GenBank/DDBJ databases">
        <title>Multicomponent nature underlies the extraordinary mechanical properties of spider dragline silk.</title>
        <authorList>
            <person name="Kono N."/>
            <person name="Nakamura H."/>
            <person name="Mori M."/>
            <person name="Yoshida Y."/>
            <person name="Ohtoshi R."/>
            <person name="Malay A.D."/>
            <person name="Moran D.A.P."/>
            <person name="Tomita M."/>
            <person name="Numata K."/>
            <person name="Arakawa K."/>
        </authorList>
    </citation>
    <scope>NUCLEOTIDE SEQUENCE</scope>
</reference>
<gene>
    <name evidence="2" type="ORF">TNCV_3939801</name>
</gene>
<evidence type="ECO:0000256" key="1">
    <source>
        <dbReference type="SAM" id="MobiDB-lite"/>
    </source>
</evidence>
<dbReference type="AlphaFoldDB" id="A0A8X7B9S5"/>
<feature type="region of interest" description="Disordered" evidence="1">
    <location>
        <begin position="38"/>
        <end position="70"/>
    </location>
</feature>
<comment type="caution">
    <text evidence="2">The sequence shown here is derived from an EMBL/GenBank/DDBJ whole genome shotgun (WGS) entry which is preliminary data.</text>
</comment>